<dbReference type="EMBL" id="BAAARI010000005">
    <property type="protein sequence ID" value="GAA2572297.1"/>
    <property type="molecule type" value="Genomic_DNA"/>
</dbReference>
<keyword evidence="1" id="KW-0472">Membrane</keyword>
<feature type="transmembrane region" description="Helical" evidence="1">
    <location>
        <begin position="21"/>
        <end position="49"/>
    </location>
</feature>
<proteinExistence type="predicted"/>
<reference evidence="2 3" key="1">
    <citation type="journal article" date="2019" name="Int. J. Syst. Evol. Microbiol.">
        <title>The Global Catalogue of Microorganisms (GCM) 10K type strain sequencing project: providing services to taxonomists for standard genome sequencing and annotation.</title>
        <authorList>
            <consortium name="The Broad Institute Genomics Platform"/>
            <consortium name="The Broad Institute Genome Sequencing Center for Infectious Disease"/>
            <person name="Wu L."/>
            <person name="Ma J."/>
        </authorList>
    </citation>
    <scope>NUCLEOTIDE SEQUENCE [LARGE SCALE GENOMIC DNA]</scope>
    <source>
        <strain evidence="2 3">JCM 16365</strain>
    </source>
</reference>
<comment type="caution">
    <text evidence="2">The sequence shown here is derived from an EMBL/GenBank/DDBJ whole genome shotgun (WGS) entry which is preliminary data.</text>
</comment>
<feature type="transmembrane region" description="Helical" evidence="1">
    <location>
        <begin position="105"/>
        <end position="126"/>
    </location>
</feature>
<protein>
    <submittedName>
        <fullName evidence="2">Uncharacterized protein</fullName>
    </submittedName>
</protein>
<dbReference type="Proteomes" id="UP001500274">
    <property type="component" value="Unassembled WGS sequence"/>
</dbReference>
<evidence type="ECO:0000313" key="3">
    <source>
        <dbReference type="Proteomes" id="UP001500274"/>
    </source>
</evidence>
<feature type="transmembrane region" description="Helical" evidence="1">
    <location>
        <begin position="155"/>
        <end position="177"/>
    </location>
</feature>
<evidence type="ECO:0000256" key="1">
    <source>
        <dbReference type="SAM" id="Phobius"/>
    </source>
</evidence>
<keyword evidence="1" id="KW-0812">Transmembrane</keyword>
<accession>A0ABN3P9P9</accession>
<name>A0ABN3P9P9_9MICO</name>
<sequence length="291" mass="31785">MMSLIDPREKEARRTEKYRGSTTALIATLVFGVASLATTALIGFGIGGFVDQFRVMSLNSVFSTWDTAIPVWLRGWSLPIGIVATIIMVGGYSTWNHRYSGRTDGYAFLGPLPIVLAGLTLGSWYATTLWTNPDAVGIAVDPTFGQNESWDAGAWIMYAAQWWLPGIFALLTLLTLLGRLGAQKRRRLNHELATRLLLSGAKVEAEVTDAPLREPNSSRMMAEVTLRFEDTEGTSRWVKTIVVVPTKQFPTTGSRRPLLFDPADAGNVQRILFSPTGGTKPGDFVSVSAAD</sequence>
<evidence type="ECO:0000313" key="2">
    <source>
        <dbReference type="EMBL" id="GAA2572297.1"/>
    </source>
</evidence>
<gene>
    <name evidence="2" type="ORF">GCM10009862_08990</name>
</gene>
<keyword evidence="1" id="KW-1133">Transmembrane helix</keyword>
<organism evidence="2 3">
    <name type="scientific">Microbacterium binotii</name>
    <dbReference type="NCBI Taxonomy" id="462710"/>
    <lineage>
        <taxon>Bacteria</taxon>
        <taxon>Bacillati</taxon>
        <taxon>Actinomycetota</taxon>
        <taxon>Actinomycetes</taxon>
        <taxon>Micrococcales</taxon>
        <taxon>Microbacteriaceae</taxon>
        <taxon>Microbacterium</taxon>
    </lineage>
</organism>
<keyword evidence="3" id="KW-1185">Reference proteome</keyword>
<feature type="transmembrane region" description="Helical" evidence="1">
    <location>
        <begin position="69"/>
        <end position="93"/>
    </location>
</feature>